<keyword evidence="4" id="KW-1185">Reference proteome</keyword>
<dbReference type="SMART" id="SM00332">
    <property type="entry name" value="PP2Cc"/>
    <property type="match status" value="1"/>
</dbReference>
<dbReference type="Gene3D" id="3.60.40.10">
    <property type="entry name" value="PPM-type phosphatase domain"/>
    <property type="match status" value="1"/>
</dbReference>
<dbReference type="EMBL" id="GG682243">
    <property type="protein sequence ID" value="EER03494.1"/>
    <property type="molecule type" value="Genomic_DNA"/>
</dbReference>
<gene>
    <name evidence="3" type="ORF">Pmar_PMAR014713</name>
</gene>
<dbReference type="GO" id="GO:0004722">
    <property type="term" value="F:protein serine/threonine phosphatase activity"/>
    <property type="evidence" value="ECO:0007669"/>
    <property type="project" value="InterPro"/>
</dbReference>
<dbReference type="CDD" id="cd00143">
    <property type="entry name" value="PP2Cc"/>
    <property type="match status" value="1"/>
</dbReference>
<dbReference type="RefSeq" id="XP_002771678.1">
    <property type="nucleotide sequence ID" value="XM_002771632.1"/>
</dbReference>
<dbReference type="PANTHER" id="PTHR47992">
    <property type="entry name" value="PROTEIN PHOSPHATASE"/>
    <property type="match status" value="1"/>
</dbReference>
<protein>
    <submittedName>
        <fullName evidence="3">Protein phosphatase 2C, putative</fullName>
    </submittedName>
</protein>
<dbReference type="InterPro" id="IPR036457">
    <property type="entry name" value="PPM-type-like_dom_sf"/>
</dbReference>
<evidence type="ECO:0000313" key="3">
    <source>
        <dbReference type="EMBL" id="EER03494.1"/>
    </source>
</evidence>
<accession>C5LIU1</accession>
<dbReference type="InParanoid" id="C5LIU1"/>
<feature type="domain" description="PPM-type phosphatase" evidence="2">
    <location>
        <begin position="87"/>
        <end position="351"/>
    </location>
</feature>
<evidence type="ECO:0000259" key="2">
    <source>
        <dbReference type="PROSITE" id="PS51746"/>
    </source>
</evidence>
<evidence type="ECO:0000313" key="4">
    <source>
        <dbReference type="Proteomes" id="UP000007800"/>
    </source>
</evidence>
<dbReference type="InterPro" id="IPR015655">
    <property type="entry name" value="PP2C"/>
</dbReference>
<dbReference type="AlphaFoldDB" id="C5LIU1"/>
<dbReference type="OMA" id="LGDWCLK"/>
<reference evidence="3 4" key="1">
    <citation type="submission" date="2008-07" db="EMBL/GenBank/DDBJ databases">
        <authorList>
            <person name="El-Sayed N."/>
            <person name="Caler E."/>
            <person name="Inman J."/>
            <person name="Amedeo P."/>
            <person name="Hass B."/>
            <person name="Wortman J."/>
        </authorList>
    </citation>
    <scope>NUCLEOTIDE SEQUENCE [LARGE SCALE GENOMIC DNA]</scope>
    <source>
        <strain evidence="4">ATCC 50983 / TXsc</strain>
    </source>
</reference>
<proteinExistence type="predicted"/>
<organism evidence="4">
    <name type="scientific">Perkinsus marinus (strain ATCC 50983 / TXsc)</name>
    <dbReference type="NCBI Taxonomy" id="423536"/>
    <lineage>
        <taxon>Eukaryota</taxon>
        <taxon>Sar</taxon>
        <taxon>Alveolata</taxon>
        <taxon>Perkinsozoa</taxon>
        <taxon>Perkinsea</taxon>
        <taxon>Perkinsida</taxon>
        <taxon>Perkinsidae</taxon>
        <taxon>Perkinsus</taxon>
    </lineage>
</organism>
<dbReference type="OrthoDB" id="10264738at2759"/>
<dbReference type="SUPFAM" id="SSF81606">
    <property type="entry name" value="PP2C-like"/>
    <property type="match status" value="1"/>
</dbReference>
<dbReference type="Pfam" id="PF00481">
    <property type="entry name" value="PP2C"/>
    <property type="match status" value="1"/>
</dbReference>
<name>C5LIU1_PERM5</name>
<dbReference type="InterPro" id="IPR001932">
    <property type="entry name" value="PPM-type_phosphatase-like_dom"/>
</dbReference>
<evidence type="ECO:0000256" key="1">
    <source>
        <dbReference type="SAM" id="MobiDB-lite"/>
    </source>
</evidence>
<sequence>MVKSLSSGDKNISSGGGKWEGCLPILNPIIAAARADFKQLDGFLHQRRCNGRKGESGDNGGGRKLAGGRARTLDTHEEVAQSPVKMFSHYDTQNIPHRRKMEDAHIYLPSITPSLSSRTSLIAILDGHGGSLQAISTVLDRFPCIIGDEMEGHPPLPEKGRKSIKAVMSDAFARMDQEIRPCTWRNGLTATVLIVRRQKSNKFNKNSCALICANVGDSRAILIAPSGRFTRLTEDHRPTTNAAEADRVVRCGGMVLFGRVGGQLAVSRALGDWCLKDAGVISEPSVSVKKEVIQGSIIVVASDGVWDVLNDSEVARFVIQHIDEDDVAEKLVGHAVLSGSRDNCSAAVALL</sequence>
<feature type="region of interest" description="Disordered" evidence="1">
    <location>
        <begin position="48"/>
        <end position="70"/>
    </location>
</feature>
<dbReference type="Proteomes" id="UP000007800">
    <property type="component" value="Unassembled WGS sequence"/>
</dbReference>
<dbReference type="GeneID" id="9047732"/>
<dbReference type="PROSITE" id="PS51746">
    <property type="entry name" value="PPM_2"/>
    <property type="match status" value="1"/>
</dbReference>